<dbReference type="KEGG" id="bon:A361_21015"/>
<dbReference type="EMBL" id="CP015506">
    <property type="protein sequence ID" value="AND41535.1"/>
    <property type="molecule type" value="Genomic_DNA"/>
</dbReference>
<dbReference type="STRING" id="1196031.A361_21015"/>
<feature type="compositionally biased region" description="Low complexity" evidence="1">
    <location>
        <begin position="10"/>
        <end position="23"/>
    </location>
</feature>
<protein>
    <recommendedName>
        <fullName evidence="4">YqfQ-like protein</fullName>
    </recommendedName>
</protein>
<dbReference type="AlphaFoldDB" id="A0A169FWJ4"/>
<organism evidence="2 3">
    <name type="scientific">Cytobacillus oceanisediminis 2691</name>
    <dbReference type="NCBI Taxonomy" id="1196031"/>
    <lineage>
        <taxon>Bacteria</taxon>
        <taxon>Bacillati</taxon>
        <taxon>Bacillota</taxon>
        <taxon>Bacilli</taxon>
        <taxon>Bacillales</taxon>
        <taxon>Bacillaceae</taxon>
        <taxon>Cytobacillus</taxon>
    </lineage>
</organism>
<dbReference type="Proteomes" id="UP000077856">
    <property type="component" value="Chromosome"/>
</dbReference>
<proteinExistence type="predicted"/>
<name>A0A169FWJ4_9BACI</name>
<dbReference type="eggNOG" id="ENOG50336QF">
    <property type="taxonomic scope" value="Bacteria"/>
</dbReference>
<dbReference type="Pfam" id="PF14181">
    <property type="entry name" value="YqfQ"/>
    <property type="match status" value="1"/>
</dbReference>
<gene>
    <name evidence="2" type="ORF">A361_21015</name>
</gene>
<evidence type="ECO:0000313" key="3">
    <source>
        <dbReference type="Proteomes" id="UP000077856"/>
    </source>
</evidence>
<sequence>MCKERRPIDMMPGSRPPMRGGMPPHPFMTPMQGRPPMGPMMSGPPGMKRGGGRGGLLSKILGKGNAQPAAGMGGARAAGGSPAGGGILQAISNPSSINGFLTNTQKVLNTAQQIGPMVQQYGPLVRNLPAMWKLYRGLKDAPEADETASEPKEESNQTKAEKKKPDSQSKKTKKAPVSEKPAVKSSSAEGISKPKLYI</sequence>
<feature type="region of interest" description="Disordered" evidence="1">
    <location>
        <begin position="141"/>
        <end position="198"/>
    </location>
</feature>
<dbReference type="InterPro" id="IPR025571">
    <property type="entry name" value="YqfQ"/>
</dbReference>
<feature type="compositionally biased region" description="Basic and acidic residues" evidence="1">
    <location>
        <begin position="149"/>
        <end position="169"/>
    </location>
</feature>
<evidence type="ECO:0000313" key="2">
    <source>
        <dbReference type="EMBL" id="AND41535.1"/>
    </source>
</evidence>
<accession>A0A169FWJ4</accession>
<evidence type="ECO:0000256" key="1">
    <source>
        <dbReference type="SAM" id="MobiDB-lite"/>
    </source>
</evidence>
<reference evidence="2 3" key="1">
    <citation type="submission" date="2016-04" db="EMBL/GenBank/DDBJ databases">
        <title>Complete genome sequence of Bacillus oceanisediminis strain 2691.</title>
        <authorList>
            <person name="Jeong H."/>
            <person name="Kim H.J."/>
            <person name="Lee D.-W."/>
        </authorList>
    </citation>
    <scope>NUCLEOTIDE SEQUENCE [LARGE SCALE GENOMIC DNA]</scope>
    <source>
        <strain evidence="2 3">2691</strain>
    </source>
</reference>
<feature type="region of interest" description="Disordered" evidence="1">
    <location>
        <begin position="1"/>
        <end position="23"/>
    </location>
</feature>
<evidence type="ECO:0008006" key="4">
    <source>
        <dbReference type="Google" id="ProtNLM"/>
    </source>
</evidence>